<comment type="subcellular location">
    <subcellularLocation>
        <location evidence="1 5">Nucleus</location>
    </subcellularLocation>
</comment>
<dbReference type="EMBL" id="CAJGYO010000018">
    <property type="protein sequence ID" value="CAD6338089.1"/>
    <property type="molecule type" value="Genomic_DNA"/>
</dbReference>
<dbReference type="PROSITE" id="PS50119">
    <property type="entry name" value="ZF_BBOX"/>
    <property type="match status" value="1"/>
</dbReference>
<proteinExistence type="predicted"/>
<evidence type="ECO:0000313" key="10">
    <source>
        <dbReference type="Proteomes" id="UP000604825"/>
    </source>
</evidence>
<dbReference type="GO" id="GO:0005634">
    <property type="term" value="C:nucleus"/>
    <property type="evidence" value="ECO:0007669"/>
    <property type="project" value="UniProtKB-SubCell"/>
</dbReference>
<dbReference type="PANTHER" id="PTHR31717:SF130">
    <property type="entry name" value="OS06G0103000 PROTEIN"/>
    <property type="match status" value="1"/>
</dbReference>
<evidence type="ECO:0000313" key="9">
    <source>
        <dbReference type="EMBL" id="CAD6338089.1"/>
    </source>
</evidence>
<evidence type="ECO:0000259" key="8">
    <source>
        <dbReference type="PROSITE" id="PS51017"/>
    </source>
</evidence>
<dbReference type="InterPro" id="IPR000315">
    <property type="entry name" value="Znf_B-box"/>
</dbReference>
<name>A0A811S6H0_9POAL</name>
<keyword evidence="4" id="KW-0862">Zinc</keyword>
<comment type="caution">
    <text evidence="9">The sequence shown here is derived from an EMBL/GenBank/DDBJ whole genome shotgun (WGS) entry which is preliminary data.</text>
</comment>
<evidence type="ECO:0000256" key="6">
    <source>
        <dbReference type="SAM" id="MobiDB-lite"/>
    </source>
</evidence>
<dbReference type="GO" id="GO:0006355">
    <property type="term" value="P:regulation of DNA-templated transcription"/>
    <property type="evidence" value="ECO:0007669"/>
    <property type="project" value="UniProtKB-ARBA"/>
</dbReference>
<keyword evidence="4" id="KW-0479">Metal-binding</keyword>
<keyword evidence="3 5" id="KW-0539">Nucleus</keyword>
<keyword evidence="2" id="KW-0677">Repeat</keyword>
<dbReference type="PANTHER" id="PTHR31717">
    <property type="entry name" value="ZINC FINGER PROTEIN CONSTANS-LIKE 10"/>
    <property type="match status" value="1"/>
</dbReference>
<sequence length="321" mass="35035">MALPLYGCRSCAVHDAIVFCLCCVARLCLHCDAAVHTVTAAAALHARAPLCDACGDAPAVLRCDGTVTLCAVCAGRGAPGFTRTGVATYTGCPGPAEMARLISVDPPQPQQDFEAWLADKLPRLLEDDEQDHQLPPDWDVAMETARLEKMLADSCYTQPEVVYSSSSYGNGNQLLSSSPAGYCQQQHQATVSAVQPSWQSNNDAGFPFCGGVFSERADFMQAAQPRQMTTGASDHDKMLLQDASAMAKKREERERAKQRYNEKKKNRRFCKQIMYASRKARADTRKRVKGRFAKAQHDDDPQIHDGPSASTATVKRETSSP</sequence>
<dbReference type="OrthoDB" id="153872at2759"/>
<dbReference type="Pfam" id="PF06203">
    <property type="entry name" value="CCT"/>
    <property type="match status" value="1"/>
</dbReference>
<dbReference type="AlphaFoldDB" id="A0A811S6H0"/>
<accession>A0A811S6H0</accession>
<feature type="domain" description="B box-type" evidence="7">
    <location>
        <begin position="8"/>
        <end position="50"/>
    </location>
</feature>
<evidence type="ECO:0000256" key="1">
    <source>
        <dbReference type="ARBA" id="ARBA00004123"/>
    </source>
</evidence>
<reference evidence="9" key="1">
    <citation type="submission" date="2020-10" db="EMBL/GenBank/DDBJ databases">
        <authorList>
            <person name="Han B."/>
            <person name="Lu T."/>
            <person name="Zhao Q."/>
            <person name="Huang X."/>
            <person name="Zhao Y."/>
        </authorList>
    </citation>
    <scope>NUCLEOTIDE SEQUENCE</scope>
</reference>
<protein>
    <submittedName>
        <fullName evidence="9">Uncharacterized protein</fullName>
    </submittedName>
</protein>
<evidence type="ECO:0000256" key="4">
    <source>
        <dbReference type="PROSITE-ProRule" id="PRU00024"/>
    </source>
</evidence>
<feature type="region of interest" description="Disordered" evidence="6">
    <location>
        <begin position="245"/>
        <end position="321"/>
    </location>
</feature>
<dbReference type="Proteomes" id="UP000604825">
    <property type="component" value="Unassembled WGS sequence"/>
</dbReference>
<organism evidence="9 10">
    <name type="scientific">Miscanthus lutarioriparius</name>
    <dbReference type="NCBI Taxonomy" id="422564"/>
    <lineage>
        <taxon>Eukaryota</taxon>
        <taxon>Viridiplantae</taxon>
        <taxon>Streptophyta</taxon>
        <taxon>Embryophyta</taxon>
        <taxon>Tracheophyta</taxon>
        <taxon>Spermatophyta</taxon>
        <taxon>Magnoliopsida</taxon>
        <taxon>Liliopsida</taxon>
        <taxon>Poales</taxon>
        <taxon>Poaceae</taxon>
        <taxon>PACMAD clade</taxon>
        <taxon>Panicoideae</taxon>
        <taxon>Andropogonodae</taxon>
        <taxon>Andropogoneae</taxon>
        <taxon>Saccharinae</taxon>
        <taxon>Miscanthus</taxon>
    </lineage>
</organism>
<evidence type="ECO:0000256" key="3">
    <source>
        <dbReference type="ARBA" id="ARBA00023242"/>
    </source>
</evidence>
<keyword evidence="10" id="KW-1185">Reference proteome</keyword>
<evidence type="ECO:0000256" key="2">
    <source>
        <dbReference type="ARBA" id="ARBA00022737"/>
    </source>
</evidence>
<evidence type="ECO:0000256" key="5">
    <source>
        <dbReference type="PROSITE-ProRule" id="PRU00357"/>
    </source>
</evidence>
<dbReference type="GO" id="GO:0008270">
    <property type="term" value="F:zinc ion binding"/>
    <property type="evidence" value="ECO:0007669"/>
    <property type="project" value="UniProtKB-KW"/>
</dbReference>
<gene>
    <name evidence="9" type="ORF">NCGR_LOCUS62187</name>
</gene>
<dbReference type="InterPro" id="IPR010402">
    <property type="entry name" value="CCT_domain"/>
</dbReference>
<dbReference type="PROSITE" id="PS51017">
    <property type="entry name" value="CCT"/>
    <property type="match status" value="1"/>
</dbReference>
<feature type="domain" description="CCT" evidence="8">
    <location>
        <begin position="253"/>
        <end position="295"/>
    </location>
</feature>
<evidence type="ECO:0000259" key="7">
    <source>
        <dbReference type="PROSITE" id="PS50119"/>
    </source>
</evidence>
<feature type="compositionally biased region" description="Basic and acidic residues" evidence="6">
    <location>
        <begin position="248"/>
        <end position="263"/>
    </location>
</feature>
<keyword evidence="4" id="KW-0863">Zinc-finger</keyword>